<dbReference type="Proteomes" id="UP000554482">
    <property type="component" value="Unassembled WGS sequence"/>
</dbReference>
<name>A0A7J6XER2_THATH</name>
<evidence type="ECO:0000256" key="5">
    <source>
        <dbReference type="ARBA" id="ARBA00023242"/>
    </source>
</evidence>
<evidence type="ECO:0000256" key="1">
    <source>
        <dbReference type="ARBA" id="ARBA00004123"/>
    </source>
</evidence>
<feature type="non-terminal residue" evidence="7">
    <location>
        <position position="1"/>
    </location>
</feature>
<dbReference type="SUPFAM" id="SSF101936">
    <property type="entry name" value="DNA-binding pseudobarrel domain"/>
    <property type="match status" value="1"/>
</dbReference>
<keyword evidence="8" id="KW-1185">Reference proteome</keyword>
<keyword evidence="4" id="KW-0804">Transcription</keyword>
<dbReference type="InterPro" id="IPR015300">
    <property type="entry name" value="DNA-bd_pseudobarrel_sf"/>
</dbReference>
<dbReference type="Gene3D" id="2.40.330.10">
    <property type="entry name" value="DNA-binding pseudobarrel domain"/>
    <property type="match status" value="1"/>
</dbReference>
<keyword evidence="2" id="KW-0805">Transcription regulation</keyword>
<proteinExistence type="predicted"/>
<organism evidence="7 8">
    <name type="scientific">Thalictrum thalictroides</name>
    <name type="common">Rue-anemone</name>
    <name type="synonym">Anemone thalictroides</name>
    <dbReference type="NCBI Taxonomy" id="46969"/>
    <lineage>
        <taxon>Eukaryota</taxon>
        <taxon>Viridiplantae</taxon>
        <taxon>Streptophyta</taxon>
        <taxon>Embryophyta</taxon>
        <taxon>Tracheophyta</taxon>
        <taxon>Spermatophyta</taxon>
        <taxon>Magnoliopsida</taxon>
        <taxon>Ranunculales</taxon>
        <taxon>Ranunculaceae</taxon>
        <taxon>Thalictroideae</taxon>
        <taxon>Thalictrum</taxon>
    </lineage>
</organism>
<evidence type="ECO:0000313" key="7">
    <source>
        <dbReference type="EMBL" id="KAF5207497.1"/>
    </source>
</evidence>
<dbReference type="AlphaFoldDB" id="A0A7J6XER2"/>
<dbReference type="PANTHER" id="PTHR31391">
    <property type="entry name" value="B3 DOMAIN-CONTAINING PROTEIN OS11G0197600-RELATED"/>
    <property type="match status" value="1"/>
</dbReference>
<gene>
    <name evidence="7" type="ORF">FRX31_002915</name>
</gene>
<dbReference type="CDD" id="cd10017">
    <property type="entry name" value="B3_DNA"/>
    <property type="match status" value="1"/>
</dbReference>
<evidence type="ECO:0000256" key="3">
    <source>
        <dbReference type="ARBA" id="ARBA00023125"/>
    </source>
</evidence>
<dbReference type="GO" id="GO:0003677">
    <property type="term" value="F:DNA binding"/>
    <property type="evidence" value="ECO:0007669"/>
    <property type="project" value="UniProtKB-KW"/>
</dbReference>
<evidence type="ECO:0000256" key="2">
    <source>
        <dbReference type="ARBA" id="ARBA00023015"/>
    </source>
</evidence>
<dbReference type="PROSITE" id="PS50863">
    <property type="entry name" value="B3"/>
    <property type="match status" value="1"/>
</dbReference>
<dbReference type="PANTHER" id="PTHR31391:SF106">
    <property type="entry name" value="B3 DOMAIN-CONTAINING PROTEIN OS01G0723500"/>
    <property type="match status" value="1"/>
</dbReference>
<keyword evidence="3" id="KW-0238">DNA-binding</keyword>
<dbReference type="EMBL" id="JABWDY010001361">
    <property type="protein sequence ID" value="KAF5207497.1"/>
    <property type="molecule type" value="Genomic_DNA"/>
</dbReference>
<dbReference type="GO" id="GO:0005634">
    <property type="term" value="C:nucleus"/>
    <property type="evidence" value="ECO:0007669"/>
    <property type="project" value="UniProtKB-SubCell"/>
</dbReference>
<dbReference type="OrthoDB" id="623918at2759"/>
<keyword evidence="5" id="KW-0539">Nucleus</keyword>
<reference evidence="7 8" key="1">
    <citation type="submission" date="2020-06" db="EMBL/GenBank/DDBJ databases">
        <title>Transcriptomic and genomic resources for Thalictrum thalictroides and T. hernandezii: Facilitating candidate gene discovery in an emerging model plant lineage.</title>
        <authorList>
            <person name="Arias T."/>
            <person name="Riano-Pachon D.M."/>
            <person name="Di Stilio V.S."/>
        </authorList>
    </citation>
    <scope>NUCLEOTIDE SEQUENCE [LARGE SCALE GENOMIC DNA]</scope>
    <source>
        <strain evidence="8">cv. WT478/WT964</strain>
        <tissue evidence="7">Leaves</tissue>
    </source>
</reference>
<feature type="domain" description="TF-B3" evidence="6">
    <location>
        <begin position="1"/>
        <end position="89"/>
    </location>
</feature>
<dbReference type="InterPro" id="IPR003340">
    <property type="entry name" value="B3_DNA-bd"/>
</dbReference>
<comment type="caution">
    <text evidence="7">The sequence shown here is derived from an EMBL/GenBank/DDBJ whole genome shotgun (WGS) entry which is preliminary data.</text>
</comment>
<evidence type="ECO:0000259" key="6">
    <source>
        <dbReference type="PROSITE" id="PS50863"/>
    </source>
</evidence>
<comment type="subcellular location">
    <subcellularLocation>
        <location evidence="1">Nucleus</location>
    </subcellularLocation>
</comment>
<dbReference type="Pfam" id="PF02362">
    <property type="entry name" value="B3"/>
    <property type="match status" value="1"/>
</dbReference>
<evidence type="ECO:0000313" key="8">
    <source>
        <dbReference type="Proteomes" id="UP000554482"/>
    </source>
</evidence>
<accession>A0A7J6XER2</accession>
<evidence type="ECO:0000256" key="4">
    <source>
        <dbReference type="ARBA" id="ARBA00023163"/>
    </source>
</evidence>
<dbReference type="InterPro" id="IPR044837">
    <property type="entry name" value="REM16-like"/>
</dbReference>
<sequence>HIPMDFADKYLPKISTNACILDSSERTWIVGYICKICRTYFGKHLESGRACFSKGWKELVVANELKVGYVCAFELIDEKNVNLYTLQKGYRV</sequence>
<protein>
    <recommendedName>
        <fullName evidence="6">TF-B3 domain-containing protein</fullName>
    </recommendedName>
</protein>